<proteinExistence type="predicted"/>
<dbReference type="InterPro" id="IPR050289">
    <property type="entry name" value="TorD/DmsD_chaperones"/>
</dbReference>
<dbReference type="PANTHER" id="PTHR34227">
    <property type="entry name" value="CHAPERONE PROTEIN YCDY"/>
    <property type="match status" value="1"/>
</dbReference>
<evidence type="ECO:0000313" key="2">
    <source>
        <dbReference type="EMBL" id="SFC06857.1"/>
    </source>
</evidence>
<evidence type="ECO:0000256" key="1">
    <source>
        <dbReference type="ARBA" id="ARBA00023186"/>
    </source>
</evidence>
<dbReference type="RefSeq" id="WP_064566745.1">
    <property type="nucleotide sequence ID" value="NZ_CP014007.2"/>
</dbReference>
<name>A0AA94H225_9ENTR</name>
<dbReference type="InterPro" id="IPR036411">
    <property type="entry name" value="TorD-like_sf"/>
</dbReference>
<dbReference type="SUPFAM" id="SSF89155">
    <property type="entry name" value="TorD-like"/>
    <property type="match status" value="1"/>
</dbReference>
<comment type="caution">
    <text evidence="2">The sequence shown here is derived from an EMBL/GenBank/DDBJ whole genome shotgun (WGS) entry which is preliminary data.</text>
</comment>
<dbReference type="Proteomes" id="UP000182314">
    <property type="component" value="Unassembled WGS sequence"/>
</dbReference>
<protein>
    <submittedName>
        <fullName evidence="2">Chaperone TorD involved in molybdoenzyme TorA maturation</fullName>
    </submittedName>
</protein>
<keyword evidence="1" id="KW-0143">Chaperone</keyword>
<dbReference type="AlphaFoldDB" id="A0AA94H225"/>
<sequence length="211" mass="23966">MVFSSAREEQGETLPPSLSALPVSFSREEWIATGICLRDFFAFPQSGSLAEISNRLRDLCLPYPGLPAIPTSGDWLEVEYDFNRLFVGPMALLAPPYASVYLHTEPQVMGKSTLEIRKCYHELGFEVSLENKFPDDSISYEVEACLLLVSLPELTPEQREVLSWLTHQHLSKWLPNFITRIKAHVSTPLIASVADVLSLWFFDLQRRILHD</sequence>
<organism evidence="2 3">
    <name type="scientific">Kosakonia oryzae</name>
    <dbReference type="NCBI Taxonomy" id="497725"/>
    <lineage>
        <taxon>Bacteria</taxon>
        <taxon>Pseudomonadati</taxon>
        <taxon>Pseudomonadota</taxon>
        <taxon>Gammaproteobacteria</taxon>
        <taxon>Enterobacterales</taxon>
        <taxon>Enterobacteriaceae</taxon>
        <taxon>Kosakonia</taxon>
    </lineage>
</organism>
<gene>
    <name evidence="2" type="ORF">SAMN05216286_1488</name>
</gene>
<reference evidence="2 3" key="1">
    <citation type="submission" date="2016-10" db="EMBL/GenBank/DDBJ databases">
        <authorList>
            <person name="Varghese N."/>
            <person name="Submissions S."/>
        </authorList>
    </citation>
    <scope>NUCLEOTIDE SEQUENCE [LARGE SCALE GENOMIC DNA]</scope>
    <source>
        <strain evidence="2 3">CGMCC 1.7012</strain>
    </source>
</reference>
<dbReference type="EMBL" id="FOKO01000002">
    <property type="protein sequence ID" value="SFC06857.1"/>
    <property type="molecule type" value="Genomic_DNA"/>
</dbReference>
<dbReference type="PANTHER" id="PTHR34227:SF12">
    <property type="entry name" value="CHAPERONE PROTEIN YCDY"/>
    <property type="match status" value="1"/>
</dbReference>
<evidence type="ECO:0000313" key="3">
    <source>
        <dbReference type="Proteomes" id="UP000182314"/>
    </source>
</evidence>
<accession>A0AA94H225</accession>
<dbReference type="Pfam" id="PF02613">
    <property type="entry name" value="Nitrate_red_del"/>
    <property type="match status" value="1"/>
</dbReference>
<dbReference type="InterPro" id="IPR020945">
    <property type="entry name" value="DMSO/NO3_reduct_chaperone"/>
</dbReference>
<dbReference type="Gene3D" id="1.10.3480.10">
    <property type="entry name" value="TorD-like"/>
    <property type="match status" value="1"/>
</dbReference>